<reference evidence="4 5" key="1">
    <citation type="submission" date="2016-02" db="EMBL/GenBank/DDBJ databases">
        <title>Complete genome sequence and transcriptome regulation of the pentose utilising yeast Sugiyamaella lignohabitans.</title>
        <authorList>
            <person name="Bellasio M."/>
            <person name="Peymann A."/>
            <person name="Valli M."/>
            <person name="Sipitzky M."/>
            <person name="Graf A."/>
            <person name="Sauer M."/>
            <person name="Marx H."/>
            <person name="Mattanovich D."/>
        </authorList>
    </citation>
    <scope>NUCLEOTIDE SEQUENCE [LARGE SCALE GENOMIC DNA]</scope>
    <source>
        <strain evidence="4 5">CBS 10342</strain>
    </source>
</reference>
<feature type="region of interest" description="Disordered" evidence="2">
    <location>
        <begin position="1"/>
        <end position="29"/>
    </location>
</feature>
<dbReference type="OrthoDB" id="5598057at2759"/>
<dbReference type="InterPro" id="IPR027267">
    <property type="entry name" value="AH/BAR_dom_sf"/>
</dbReference>
<evidence type="ECO:0000313" key="4">
    <source>
        <dbReference type="EMBL" id="ANB15192.1"/>
    </source>
</evidence>
<dbReference type="PANTHER" id="PTHR31941">
    <property type="entry name" value="CYTOSKELETAL SIGNALING PROTEIN SLM1"/>
    <property type="match status" value="1"/>
</dbReference>
<dbReference type="EMBL" id="CP014503">
    <property type="protein sequence ID" value="ANB15192.1"/>
    <property type="molecule type" value="Genomic_DNA"/>
</dbReference>
<gene>
    <name evidence="4" type="primary">SLM2</name>
    <name evidence="4" type="ORF">AWJ20_2816</name>
</gene>
<name>A0A167FEC3_9ASCO</name>
<dbReference type="PROSITE" id="PS50003">
    <property type="entry name" value="PH_DOMAIN"/>
    <property type="match status" value="1"/>
</dbReference>
<feature type="region of interest" description="Disordered" evidence="2">
    <location>
        <begin position="545"/>
        <end position="572"/>
    </location>
</feature>
<dbReference type="Pfam" id="PF20399">
    <property type="entry name" value="PH_20"/>
    <property type="match status" value="1"/>
</dbReference>
<feature type="compositionally biased region" description="Low complexity" evidence="2">
    <location>
        <begin position="95"/>
        <end position="129"/>
    </location>
</feature>
<dbReference type="GeneID" id="30034769"/>
<evidence type="ECO:0000256" key="1">
    <source>
        <dbReference type="ARBA" id="ARBA00022553"/>
    </source>
</evidence>
<dbReference type="SUPFAM" id="SSF103657">
    <property type="entry name" value="BAR/IMD domain-like"/>
    <property type="match status" value="1"/>
</dbReference>
<dbReference type="PANTHER" id="PTHR31941:SF1">
    <property type="entry name" value="CYTOSKELETAL SIGNALING PROTEIN SLM1"/>
    <property type="match status" value="1"/>
</dbReference>
<feature type="domain" description="PH" evidence="3">
    <location>
        <begin position="374"/>
        <end position="482"/>
    </location>
</feature>
<keyword evidence="1" id="KW-0597">Phosphoprotein</keyword>
<feature type="compositionally biased region" description="Gly residues" evidence="2">
    <location>
        <begin position="130"/>
        <end position="149"/>
    </location>
</feature>
<protein>
    <submittedName>
        <fullName evidence="4">Slm2p</fullName>
    </submittedName>
</protein>
<feature type="region of interest" description="Disordered" evidence="2">
    <location>
        <begin position="89"/>
        <end position="159"/>
    </location>
</feature>
<dbReference type="AlphaFoldDB" id="A0A167FEC3"/>
<evidence type="ECO:0000259" key="3">
    <source>
        <dbReference type="PROSITE" id="PS50003"/>
    </source>
</evidence>
<dbReference type="Gene3D" id="2.30.29.30">
    <property type="entry name" value="Pleckstrin-homology domain (PH domain)/Phosphotyrosine-binding domain (PTB)"/>
    <property type="match status" value="1"/>
</dbReference>
<dbReference type="InterPro" id="IPR001849">
    <property type="entry name" value="PH_domain"/>
</dbReference>
<dbReference type="Proteomes" id="UP000189580">
    <property type="component" value="Chromosome b"/>
</dbReference>
<dbReference type="InterPro" id="IPR046868">
    <property type="entry name" value="BAR_4"/>
</dbReference>
<dbReference type="InterPro" id="IPR011993">
    <property type="entry name" value="PH-like_dom_sf"/>
</dbReference>
<organism evidence="4 5">
    <name type="scientific">Sugiyamaella lignohabitans</name>
    <dbReference type="NCBI Taxonomy" id="796027"/>
    <lineage>
        <taxon>Eukaryota</taxon>
        <taxon>Fungi</taxon>
        <taxon>Dikarya</taxon>
        <taxon>Ascomycota</taxon>
        <taxon>Saccharomycotina</taxon>
        <taxon>Dipodascomycetes</taxon>
        <taxon>Dipodascales</taxon>
        <taxon>Trichomonascaceae</taxon>
        <taxon>Sugiyamaella</taxon>
    </lineage>
</organism>
<feature type="compositionally biased region" description="Low complexity" evidence="2">
    <location>
        <begin position="19"/>
        <end position="29"/>
    </location>
</feature>
<dbReference type="KEGG" id="slb:AWJ20_2816"/>
<evidence type="ECO:0000256" key="2">
    <source>
        <dbReference type="SAM" id="MobiDB-lite"/>
    </source>
</evidence>
<dbReference type="InterPro" id="IPR046869">
    <property type="entry name" value="SLM1/RGC1-like_PH"/>
</dbReference>
<keyword evidence="5" id="KW-1185">Reference proteome</keyword>
<evidence type="ECO:0000313" key="5">
    <source>
        <dbReference type="Proteomes" id="UP000189580"/>
    </source>
</evidence>
<proteinExistence type="predicted"/>
<dbReference type="Pfam" id="PF20400">
    <property type="entry name" value="BAR_4"/>
    <property type="match status" value="1"/>
</dbReference>
<dbReference type="Gene3D" id="1.20.1270.60">
    <property type="entry name" value="Arfaptin homology (AH) domain/BAR domain"/>
    <property type="match status" value="1"/>
</dbReference>
<dbReference type="SUPFAM" id="SSF50729">
    <property type="entry name" value="PH domain-like"/>
    <property type="match status" value="1"/>
</dbReference>
<dbReference type="SMART" id="SM00233">
    <property type="entry name" value="PH"/>
    <property type="match status" value="1"/>
</dbReference>
<sequence length="624" mass="63805">MSSIPDTTTGHGVGGVTGGSRSTSAATSGVKEDALANILPDPTNILLKRLENWNHTVSLLTDFVEAHLSTQKSISSGLEKTKKAISEAPRFDFVSGPGSPTGSGQTASSATAGIDSTLPSAASGALAAGAGSGTSGSAGVGSSTGGSAAGAGSTPSQPTGIAEAFQELRSQTELLINKSYEAEQQLRSAVLPQLETLKGDIEKHYKGFKGPGLKGQKEVQIAKQTTQKYVESLGQHVASFGAPASISASSKSDALHDPFVEHRLALNSLQDQVSKENSQVDAIVSVQNNFQSLERHIIQVLQQAASVIEQILKSYSTTNIEGYQLIAEKFNNIPADHEWNQFVSRNSESLIPANAPKRSVEGLTFTNIDHKATVPVIEGILQIKTGKLLKSYSSAYFVVTQSRYLHQFKSQDYTQDPTPELSLYLPGTVVGHPTSRDSGKFKFEIEGKAASKGISTKHTFTLKTTTYDELIAWHTAIAKAAGTFGGIDGGDVSSPTSPVAASVGSPASSTAPLAATGGAGVGAGLGESAAQGGQAAGIGAQGAQGAHAGGLQADNGGVSGTHGGAQPASAGYDVTSNQAHVTTAPATADPALAAANAATAAQDPAPAYSAEHGLASDVERVHIG</sequence>
<dbReference type="RefSeq" id="XP_018737669.1">
    <property type="nucleotide sequence ID" value="XM_018879787.1"/>
</dbReference>
<accession>A0A167FEC3</accession>